<evidence type="ECO:0000313" key="2">
    <source>
        <dbReference type="Proteomes" id="UP000317814"/>
    </source>
</evidence>
<evidence type="ECO:0000313" key="1">
    <source>
        <dbReference type="EMBL" id="QDB73418.1"/>
    </source>
</evidence>
<proteinExistence type="predicted"/>
<accession>A0A4Y5TVQ4</accession>
<gene>
    <name evidence="1" type="ORF">ECP26DNA_00001</name>
</gene>
<organism evidence="1 2">
    <name type="scientific">Escherichia phage vB_EcoM-ECP26</name>
    <dbReference type="NCBI Taxonomy" id="2576873"/>
    <lineage>
        <taxon>Viruses</taxon>
        <taxon>Duplodnaviria</taxon>
        <taxon>Heunggongvirae</taxon>
        <taxon>Uroviricota</taxon>
        <taxon>Caudoviricetes</taxon>
        <taxon>Vequintavirinae</taxon>
        <taxon>Vequintavirus</taxon>
        <taxon>Vequintavirus ECP26</taxon>
    </lineage>
</organism>
<protein>
    <submittedName>
        <fullName evidence="1">Uncharacterized protein</fullName>
    </submittedName>
</protein>
<keyword evidence="2" id="KW-1185">Reference proteome</keyword>
<name>A0A4Y5TVQ4_9CAUD</name>
<dbReference type="Proteomes" id="UP000317814">
    <property type="component" value="Segment"/>
</dbReference>
<dbReference type="EMBL" id="MK883717">
    <property type="protein sequence ID" value="QDB73418.1"/>
    <property type="molecule type" value="Genomic_DNA"/>
</dbReference>
<reference evidence="1 2" key="1">
    <citation type="submission" date="2019-05" db="EMBL/GenBank/DDBJ databases">
        <title>Complete genome sequence of E. coli infecting phage vB_EcoM-ECP26 and vB_EcoM-ECP32.</title>
        <authorList>
            <person name="Park D."/>
            <person name="Park J."/>
        </authorList>
    </citation>
    <scope>NUCLEOTIDE SEQUENCE [LARGE SCALE GENOMIC DNA]</scope>
</reference>
<sequence length="61" mass="7302">MLVCLQRDIYDPSWRYGFPLVVNFNRDGVLMTRLKQLITHTDPNFFTTLEQVIRGVQFRNQ</sequence>